<evidence type="ECO:0000256" key="7">
    <source>
        <dbReference type="SAM" id="MobiDB-lite"/>
    </source>
</evidence>
<feature type="transmembrane region" description="Helical" evidence="8">
    <location>
        <begin position="459"/>
        <end position="481"/>
    </location>
</feature>
<evidence type="ECO:0000313" key="10">
    <source>
        <dbReference type="EMBL" id="KAJ8437439.1"/>
    </source>
</evidence>
<accession>A0A9Q1K6N6</accession>
<feature type="transmembrane region" description="Helical" evidence="8">
    <location>
        <begin position="411"/>
        <end position="438"/>
    </location>
</feature>
<feature type="transmembrane region" description="Helical" evidence="8">
    <location>
        <begin position="177"/>
        <end position="202"/>
    </location>
</feature>
<organism evidence="10 11">
    <name type="scientific">Carnegiea gigantea</name>
    <dbReference type="NCBI Taxonomy" id="171969"/>
    <lineage>
        <taxon>Eukaryota</taxon>
        <taxon>Viridiplantae</taxon>
        <taxon>Streptophyta</taxon>
        <taxon>Embryophyta</taxon>
        <taxon>Tracheophyta</taxon>
        <taxon>Spermatophyta</taxon>
        <taxon>Magnoliopsida</taxon>
        <taxon>eudicotyledons</taxon>
        <taxon>Gunneridae</taxon>
        <taxon>Pentapetalae</taxon>
        <taxon>Caryophyllales</taxon>
        <taxon>Cactineae</taxon>
        <taxon>Cactaceae</taxon>
        <taxon>Cactoideae</taxon>
        <taxon>Echinocereeae</taxon>
        <taxon>Carnegiea</taxon>
    </lineage>
</organism>
<evidence type="ECO:0000256" key="3">
    <source>
        <dbReference type="ARBA" id="ARBA00022692"/>
    </source>
</evidence>
<evidence type="ECO:0000256" key="5">
    <source>
        <dbReference type="ARBA" id="ARBA00022989"/>
    </source>
</evidence>
<dbReference type="Pfam" id="PF01490">
    <property type="entry name" value="Aa_trans"/>
    <property type="match status" value="1"/>
</dbReference>
<dbReference type="PANTHER" id="PTHR48017">
    <property type="entry name" value="OS05G0424000 PROTEIN-RELATED"/>
    <property type="match status" value="1"/>
</dbReference>
<feature type="transmembrane region" description="Helical" evidence="8">
    <location>
        <begin position="222"/>
        <end position="239"/>
    </location>
</feature>
<dbReference type="InterPro" id="IPR013057">
    <property type="entry name" value="AA_transpt_TM"/>
</dbReference>
<keyword evidence="5 8" id="KW-1133">Transmembrane helix</keyword>
<evidence type="ECO:0000256" key="8">
    <source>
        <dbReference type="SAM" id="Phobius"/>
    </source>
</evidence>
<name>A0A9Q1K6N6_9CARY</name>
<keyword evidence="2" id="KW-0813">Transport</keyword>
<feature type="transmembrane region" description="Helical" evidence="8">
    <location>
        <begin position="98"/>
        <end position="122"/>
    </location>
</feature>
<evidence type="ECO:0000256" key="6">
    <source>
        <dbReference type="ARBA" id="ARBA00023136"/>
    </source>
</evidence>
<feature type="transmembrane region" description="Helical" evidence="8">
    <location>
        <begin position="246"/>
        <end position="267"/>
    </location>
</feature>
<sequence length="595" mass="65433">MDGDTRSPITIISAPPLQPQFSSFSRSPMLGSGEKNIPKKPMTFQAMTPISSPMQKAFVMTLQDYLQEERSDSDHLTSFDPQDQEDWLPITESRNGNAYYAAFHTLSSGIGFQALSLPLAFTALGWKWGLTCLSLAFIWQLYTLWLLTQLHESDNGTRYSRYLRLSMAAFGEKQGKLLCLFPIMYLSGGSCVALIMVAGGTLDILFPTLCGPNCNVSPPTTVEWYLVFTCAAVVLAQLLPNLNSVAGVSLVGALTAVTYCTLVWVVPLCEGHPEGLSYGPVPVGSEAARVCTILNALGMIALAFRGHNLVLEIQGTMPTSTKQPSRIPMWRGVKFAYLIIGLCLFPLAIGGYWVYGNLVSIQSCESFSSTHFSTSNLHPIKEPENSPNEVKTKRGKKHLARKQNTSGIFEALLPLSVFNCISQLAFSFLLTLVQLLQITTKEGILNALYKYHGHDTSKFLLALISLLVVINCLSSFQIYAMQVYEPHEQTMPPLAAEGDPGLLWVPNILNIGCISFLAKLGRSHWRHSTACHPRIPLPYVDNNQETPKIQLYVVPKLGTGLFRDTSKHFAGGWIHLEHSNHGNGGPLLQAEIAPQ</sequence>
<keyword evidence="11" id="KW-1185">Reference proteome</keyword>
<feature type="transmembrane region" description="Helical" evidence="8">
    <location>
        <begin position="335"/>
        <end position="355"/>
    </location>
</feature>
<evidence type="ECO:0000256" key="2">
    <source>
        <dbReference type="ARBA" id="ARBA00022448"/>
    </source>
</evidence>
<dbReference type="Proteomes" id="UP001153076">
    <property type="component" value="Unassembled WGS sequence"/>
</dbReference>
<comment type="caution">
    <text evidence="10">The sequence shown here is derived from an EMBL/GenBank/DDBJ whole genome shotgun (WGS) entry which is preliminary data.</text>
</comment>
<protein>
    <recommendedName>
        <fullName evidence="9">Amino acid transporter transmembrane domain-containing protein</fullName>
    </recommendedName>
</protein>
<feature type="transmembrane region" description="Helical" evidence="8">
    <location>
        <begin position="128"/>
        <end position="148"/>
    </location>
</feature>
<evidence type="ECO:0000313" key="11">
    <source>
        <dbReference type="Proteomes" id="UP001153076"/>
    </source>
</evidence>
<comment type="subcellular location">
    <subcellularLocation>
        <location evidence="1">Membrane</location>
    </subcellularLocation>
</comment>
<feature type="region of interest" description="Disordered" evidence="7">
    <location>
        <begin position="375"/>
        <end position="396"/>
    </location>
</feature>
<dbReference type="GO" id="GO:0006865">
    <property type="term" value="P:amino acid transport"/>
    <property type="evidence" value="ECO:0007669"/>
    <property type="project" value="UniProtKB-KW"/>
</dbReference>
<dbReference type="GO" id="GO:0016020">
    <property type="term" value="C:membrane"/>
    <property type="evidence" value="ECO:0007669"/>
    <property type="project" value="UniProtKB-SubCell"/>
</dbReference>
<feature type="domain" description="Amino acid transporter transmembrane" evidence="9">
    <location>
        <begin position="95"/>
        <end position="363"/>
    </location>
</feature>
<feature type="transmembrane region" description="Helical" evidence="8">
    <location>
        <begin position="287"/>
        <end position="304"/>
    </location>
</feature>
<reference evidence="10" key="1">
    <citation type="submission" date="2022-04" db="EMBL/GenBank/DDBJ databases">
        <title>Carnegiea gigantea Genome sequencing and assembly v2.</title>
        <authorList>
            <person name="Copetti D."/>
            <person name="Sanderson M.J."/>
            <person name="Burquez A."/>
            <person name="Wojciechowski M.F."/>
        </authorList>
    </citation>
    <scope>NUCLEOTIDE SEQUENCE</scope>
    <source>
        <strain evidence="10">SGP5-SGP5p</strain>
        <tissue evidence="10">Aerial part</tissue>
    </source>
</reference>
<evidence type="ECO:0000259" key="9">
    <source>
        <dbReference type="Pfam" id="PF01490"/>
    </source>
</evidence>
<proteinExistence type="predicted"/>
<keyword evidence="6 8" id="KW-0472">Membrane</keyword>
<feature type="transmembrane region" description="Helical" evidence="8">
    <location>
        <begin position="501"/>
        <end position="518"/>
    </location>
</feature>
<dbReference type="AlphaFoldDB" id="A0A9Q1K6N6"/>
<evidence type="ECO:0000256" key="1">
    <source>
        <dbReference type="ARBA" id="ARBA00004370"/>
    </source>
</evidence>
<evidence type="ECO:0000256" key="4">
    <source>
        <dbReference type="ARBA" id="ARBA00022970"/>
    </source>
</evidence>
<keyword evidence="3 8" id="KW-0812">Transmembrane</keyword>
<gene>
    <name evidence="10" type="ORF">Cgig2_031960</name>
</gene>
<dbReference type="EMBL" id="JAKOGI010000300">
    <property type="protein sequence ID" value="KAJ8437439.1"/>
    <property type="molecule type" value="Genomic_DNA"/>
</dbReference>
<keyword evidence="4" id="KW-0029">Amino-acid transport</keyword>
<dbReference type="OrthoDB" id="40134at2759"/>